<sequence length="67" mass="7035">MSAGFIAYVARLRGHAAGATQDEGDEGGEPHEEIVDRGVCGEVGLVVLVVPDFGIELERIPEVRSGT</sequence>
<accession>A0A3G2J7I7</accession>
<dbReference type="AlphaFoldDB" id="A0A3G2J7I7"/>
<proteinExistence type="predicted"/>
<name>A0A3G2J7I7_9ACTN</name>
<evidence type="ECO:0000313" key="2">
    <source>
        <dbReference type="Proteomes" id="UP000268329"/>
    </source>
</evidence>
<gene>
    <name evidence="1" type="ORF">D9753_03785</name>
</gene>
<protein>
    <submittedName>
        <fullName evidence="1">Uncharacterized protein</fullName>
    </submittedName>
</protein>
<reference evidence="1 2" key="1">
    <citation type="submission" date="2018-10" db="EMBL/GenBank/DDBJ databases">
        <title>The genome of Streptomyces dangxiongensis Z022.</title>
        <authorList>
            <person name="Zhang B."/>
        </authorList>
    </citation>
    <scope>NUCLEOTIDE SEQUENCE [LARGE SCALE GENOMIC DNA]</scope>
    <source>
        <strain evidence="1 2">Z022</strain>
    </source>
</reference>
<dbReference type="EMBL" id="CP033073">
    <property type="protein sequence ID" value="AYN38206.1"/>
    <property type="molecule type" value="Genomic_DNA"/>
</dbReference>
<dbReference type="KEGG" id="sdd:D9753_03785"/>
<organism evidence="1 2">
    <name type="scientific">Streptomyces dangxiongensis</name>
    <dbReference type="NCBI Taxonomy" id="1442032"/>
    <lineage>
        <taxon>Bacteria</taxon>
        <taxon>Bacillati</taxon>
        <taxon>Actinomycetota</taxon>
        <taxon>Actinomycetes</taxon>
        <taxon>Kitasatosporales</taxon>
        <taxon>Streptomycetaceae</taxon>
        <taxon>Streptomyces</taxon>
    </lineage>
</organism>
<keyword evidence="2" id="KW-1185">Reference proteome</keyword>
<evidence type="ECO:0000313" key="1">
    <source>
        <dbReference type="EMBL" id="AYN38206.1"/>
    </source>
</evidence>
<dbReference type="Proteomes" id="UP000268329">
    <property type="component" value="Chromosome"/>
</dbReference>